<dbReference type="EMBL" id="VOPL01000003">
    <property type="protein sequence ID" value="TXB69026.1"/>
    <property type="molecule type" value="Genomic_DNA"/>
</dbReference>
<evidence type="ECO:0000313" key="2">
    <source>
        <dbReference type="Proteomes" id="UP000321562"/>
    </source>
</evidence>
<reference evidence="1 2" key="1">
    <citation type="submission" date="2019-08" db="EMBL/GenBank/DDBJ databases">
        <authorList>
            <person name="Ye J."/>
        </authorList>
    </citation>
    <scope>NUCLEOTIDE SEQUENCE [LARGE SCALE GENOMIC DNA]</scope>
    <source>
        <strain evidence="1 2">TK008</strain>
    </source>
</reference>
<dbReference type="RefSeq" id="WP_147097543.1">
    <property type="nucleotide sequence ID" value="NZ_JBHUFH010000002.1"/>
</dbReference>
<accession>A0A5C6S3I3</accession>
<gene>
    <name evidence="1" type="ORF">FQV27_08575</name>
</gene>
<sequence>MSRFKDEAIFMTKNAFTQAASRGWTQPYKKPAAYYHPADGLTVEVDPRWQSVAGFVVNPSPGILIYSAFFQKCLKTHLKIGTKTAAIRIFNQQVERYREDVRFPISFIEEVDSKAPSFYAELHTVPEYIDLLLTTVEDRILPNYDMSGDLAFLRSLPDEYQSYNPRYFWDAQAYTVSQILKGNKDVTDQLLASQKVSGLSRDYIEQTATLGRHADDIIAAANAIENSA</sequence>
<organism evidence="1 2">
    <name type="scientific">Paracoccus aurantiacus</name>
    <dbReference type="NCBI Taxonomy" id="2599412"/>
    <lineage>
        <taxon>Bacteria</taxon>
        <taxon>Pseudomonadati</taxon>
        <taxon>Pseudomonadota</taxon>
        <taxon>Alphaproteobacteria</taxon>
        <taxon>Rhodobacterales</taxon>
        <taxon>Paracoccaceae</taxon>
        <taxon>Paracoccus</taxon>
    </lineage>
</organism>
<evidence type="ECO:0000313" key="1">
    <source>
        <dbReference type="EMBL" id="TXB69026.1"/>
    </source>
</evidence>
<dbReference type="Proteomes" id="UP000321562">
    <property type="component" value="Unassembled WGS sequence"/>
</dbReference>
<proteinExistence type="predicted"/>
<comment type="caution">
    <text evidence="1">The sequence shown here is derived from an EMBL/GenBank/DDBJ whole genome shotgun (WGS) entry which is preliminary data.</text>
</comment>
<dbReference type="AlphaFoldDB" id="A0A5C6S3I3"/>
<name>A0A5C6S3I3_9RHOB</name>
<protein>
    <submittedName>
        <fullName evidence="1">Uncharacterized protein</fullName>
    </submittedName>
</protein>
<keyword evidence="2" id="KW-1185">Reference proteome</keyword>